<dbReference type="NCBIfam" id="TIGR00744">
    <property type="entry name" value="ROK_glcA_fam"/>
    <property type="match status" value="1"/>
</dbReference>
<dbReference type="InterPro" id="IPR049874">
    <property type="entry name" value="ROK_cs"/>
</dbReference>
<dbReference type="InterPro" id="IPR043129">
    <property type="entry name" value="ATPase_NBD"/>
</dbReference>
<dbReference type="GO" id="GO:0005737">
    <property type="term" value="C:cytoplasm"/>
    <property type="evidence" value="ECO:0007669"/>
    <property type="project" value="InterPro"/>
</dbReference>
<gene>
    <name evidence="9" type="ORF">BIV57_20675</name>
</gene>
<keyword evidence="10" id="KW-1185">Reference proteome</keyword>
<evidence type="ECO:0000256" key="3">
    <source>
        <dbReference type="ARBA" id="ARBA00014701"/>
    </source>
</evidence>
<dbReference type="Pfam" id="PF00480">
    <property type="entry name" value="ROK"/>
    <property type="match status" value="1"/>
</dbReference>
<dbReference type="SUPFAM" id="SSF53067">
    <property type="entry name" value="Actin-like ATPase domain"/>
    <property type="match status" value="1"/>
</dbReference>
<evidence type="ECO:0000256" key="4">
    <source>
        <dbReference type="ARBA" id="ARBA00022679"/>
    </source>
</evidence>
<dbReference type="PANTHER" id="PTHR18964:SF173">
    <property type="entry name" value="GLUCOKINASE"/>
    <property type="match status" value="1"/>
</dbReference>
<dbReference type="AlphaFoldDB" id="A0A1J7C7I8"/>
<dbReference type="EC" id="2.7.1.2" evidence="2"/>
<dbReference type="GO" id="GO:0005524">
    <property type="term" value="F:ATP binding"/>
    <property type="evidence" value="ECO:0007669"/>
    <property type="project" value="UniProtKB-KW"/>
</dbReference>
<keyword evidence="6 9" id="KW-0418">Kinase</keyword>
<organism evidence="9 10">
    <name type="scientific">Mangrovactinospora gilvigrisea</name>
    <dbReference type="NCBI Taxonomy" id="1428644"/>
    <lineage>
        <taxon>Bacteria</taxon>
        <taxon>Bacillati</taxon>
        <taxon>Actinomycetota</taxon>
        <taxon>Actinomycetes</taxon>
        <taxon>Kitasatosporales</taxon>
        <taxon>Streptomycetaceae</taxon>
        <taxon>Mangrovactinospora</taxon>
    </lineage>
</organism>
<evidence type="ECO:0000313" key="9">
    <source>
        <dbReference type="EMBL" id="OIV35618.1"/>
    </source>
</evidence>
<evidence type="ECO:0000256" key="2">
    <source>
        <dbReference type="ARBA" id="ARBA00012323"/>
    </source>
</evidence>
<accession>A0A1J7C7I8</accession>
<evidence type="ECO:0000256" key="6">
    <source>
        <dbReference type="ARBA" id="ARBA00022777"/>
    </source>
</evidence>
<dbReference type="STRING" id="1428644.BIV57_20675"/>
<protein>
    <recommendedName>
        <fullName evidence="3">Glucokinase</fullName>
        <ecNumber evidence="2">2.7.1.2</ecNumber>
    </recommendedName>
    <alternativeName>
        <fullName evidence="8">Glucose kinase</fullName>
    </alternativeName>
</protein>
<dbReference type="PROSITE" id="PS01125">
    <property type="entry name" value="ROK"/>
    <property type="match status" value="1"/>
</dbReference>
<dbReference type="GO" id="GO:0004340">
    <property type="term" value="F:glucokinase activity"/>
    <property type="evidence" value="ECO:0007669"/>
    <property type="project" value="UniProtKB-EC"/>
</dbReference>
<reference evidence="9 10" key="1">
    <citation type="submission" date="2016-10" db="EMBL/GenBank/DDBJ databases">
        <title>Genome sequence of Streptomyces gilvigriseus MUSC 26.</title>
        <authorList>
            <person name="Lee L.-H."/>
            <person name="Ser H.-L."/>
        </authorList>
    </citation>
    <scope>NUCLEOTIDE SEQUENCE [LARGE SCALE GENOMIC DNA]</scope>
    <source>
        <strain evidence="9 10">MUSC 26</strain>
    </source>
</reference>
<dbReference type="Gene3D" id="3.30.420.40">
    <property type="match status" value="2"/>
</dbReference>
<dbReference type="PANTHER" id="PTHR18964">
    <property type="entry name" value="ROK (REPRESSOR, ORF, KINASE) FAMILY"/>
    <property type="match status" value="1"/>
</dbReference>
<dbReference type="OrthoDB" id="9810372at2"/>
<evidence type="ECO:0000256" key="7">
    <source>
        <dbReference type="ARBA" id="ARBA00022840"/>
    </source>
</evidence>
<evidence type="ECO:0000256" key="8">
    <source>
        <dbReference type="ARBA" id="ARBA00032386"/>
    </source>
</evidence>
<dbReference type="CDD" id="cd24061">
    <property type="entry name" value="ASKHA_NBD_ROK_SgGLK-like"/>
    <property type="match status" value="1"/>
</dbReference>
<name>A0A1J7C7I8_9ACTN</name>
<dbReference type="InterPro" id="IPR004654">
    <property type="entry name" value="ROK_glcA"/>
</dbReference>
<comment type="caution">
    <text evidence="9">The sequence shown here is derived from an EMBL/GenBank/DDBJ whole genome shotgun (WGS) entry which is preliminary data.</text>
</comment>
<dbReference type="InterPro" id="IPR000600">
    <property type="entry name" value="ROK"/>
</dbReference>
<keyword evidence="5" id="KW-0547">Nucleotide-binding</keyword>
<evidence type="ECO:0000256" key="1">
    <source>
        <dbReference type="ARBA" id="ARBA00006479"/>
    </source>
</evidence>
<dbReference type="GO" id="GO:0006096">
    <property type="term" value="P:glycolytic process"/>
    <property type="evidence" value="ECO:0007669"/>
    <property type="project" value="InterPro"/>
</dbReference>
<keyword evidence="7" id="KW-0067">ATP-binding</keyword>
<evidence type="ECO:0000313" key="10">
    <source>
        <dbReference type="Proteomes" id="UP000243342"/>
    </source>
</evidence>
<keyword evidence="4" id="KW-0808">Transferase</keyword>
<evidence type="ECO:0000256" key="5">
    <source>
        <dbReference type="ARBA" id="ARBA00022741"/>
    </source>
</evidence>
<dbReference type="RefSeq" id="WP_071658434.1">
    <property type="nucleotide sequence ID" value="NZ_MLCF01000142.1"/>
</dbReference>
<sequence>MGLTIGVDIGGTKIAAGVVDQDGTVINQVKVPTPEDASVAVEAIAEVVQEVRGDREIEAVGLGAPGYVDSGRSKVIFAPNIYWRDEPLKAKTEAATGLPVVVENDANCAAWGEFRFGAGSMYDDVLCITLGTGIGGGIILDRRLHRGRFGVAGEIGHMNMEPGGKLCGCGKYGCWEQYGSGSALRRFGREFAAAHPDRAKALVERGDGTADSVRAFHVTQAAAAGDTASLEILGVWATWVGQGLADLATLFDPAAFILGGGVSESGELVLAPIRRAFREALPGGDERPVAEVLPATMGQIAGIVGAADLARIK</sequence>
<comment type="similarity">
    <text evidence="1">Belongs to the ROK (NagC/XylR) family.</text>
</comment>
<dbReference type="Proteomes" id="UP000243342">
    <property type="component" value="Unassembled WGS sequence"/>
</dbReference>
<proteinExistence type="inferred from homology"/>
<dbReference type="EMBL" id="MLCF01000142">
    <property type="protein sequence ID" value="OIV35618.1"/>
    <property type="molecule type" value="Genomic_DNA"/>
</dbReference>